<dbReference type="Proteomes" id="UP001055868">
    <property type="component" value="Chromosome"/>
</dbReference>
<gene>
    <name evidence="2" type="ORF">M4486_04580</name>
</gene>
<reference evidence="2" key="1">
    <citation type="submission" date="2022-05" db="EMBL/GenBank/DDBJ databases">
        <title>Genomic analysis of Brachybacterium sp. CBA3104.</title>
        <authorList>
            <person name="Roh S.W."/>
            <person name="Kim Y.B."/>
            <person name="Kim Y."/>
        </authorList>
    </citation>
    <scope>NUCLEOTIDE SEQUENCE</scope>
    <source>
        <strain evidence="2">CBA3104</strain>
    </source>
</reference>
<evidence type="ECO:0000313" key="2">
    <source>
        <dbReference type="EMBL" id="UQN30594.1"/>
    </source>
</evidence>
<keyword evidence="1" id="KW-1133">Transmembrane helix</keyword>
<feature type="transmembrane region" description="Helical" evidence="1">
    <location>
        <begin position="167"/>
        <end position="188"/>
    </location>
</feature>
<feature type="transmembrane region" description="Helical" evidence="1">
    <location>
        <begin position="131"/>
        <end position="155"/>
    </location>
</feature>
<feature type="transmembrane region" description="Helical" evidence="1">
    <location>
        <begin position="28"/>
        <end position="46"/>
    </location>
</feature>
<feature type="transmembrane region" description="Helical" evidence="1">
    <location>
        <begin position="6"/>
        <end position="21"/>
    </location>
</feature>
<dbReference type="EMBL" id="CP097218">
    <property type="protein sequence ID" value="UQN30594.1"/>
    <property type="molecule type" value="Genomic_DNA"/>
</dbReference>
<keyword evidence="3" id="KW-1185">Reference proteome</keyword>
<name>A0ABY4N909_9MICO</name>
<feature type="transmembrane region" description="Helical" evidence="1">
    <location>
        <begin position="58"/>
        <end position="77"/>
    </location>
</feature>
<feature type="transmembrane region" description="Helical" evidence="1">
    <location>
        <begin position="89"/>
        <end position="111"/>
    </location>
</feature>
<keyword evidence="1" id="KW-0812">Transmembrane</keyword>
<organism evidence="2 3">
    <name type="scientific">Brachybacterium kimchii</name>
    <dbReference type="NCBI Taxonomy" id="2942909"/>
    <lineage>
        <taxon>Bacteria</taxon>
        <taxon>Bacillati</taxon>
        <taxon>Actinomycetota</taxon>
        <taxon>Actinomycetes</taxon>
        <taxon>Micrococcales</taxon>
        <taxon>Dermabacteraceae</taxon>
        <taxon>Brachybacterium</taxon>
    </lineage>
</organism>
<keyword evidence="1" id="KW-0472">Membrane</keyword>
<evidence type="ECO:0000313" key="3">
    <source>
        <dbReference type="Proteomes" id="UP001055868"/>
    </source>
</evidence>
<evidence type="ECO:0000256" key="1">
    <source>
        <dbReference type="SAM" id="Phobius"/>
    </source>
</evidence>
<evidence type="ECO:0008006" key="4">
    <source>
        <dbReference type="Google" id="ProtNLM"/>
    </source>
</evidence>
<proteinExistence type="predicted"/>
<feature type="transmembrane region" description="Helical" evidence="1">
    <location>
        <begin position="208"/>
        <end position="226"/>
    </location>
</feature>
<accession>A0ABY4N909</accession>
<sequence>MAEIIVVGIAMGLVAVVATLYRGRRRVMLLRIACVALFITTVCRGIEPGFNGSLIDLAKRYSILLAQVCVVLIILSFREEPLSRRATRAIWAAAGVVALGEAALVGFLPVHADGEVYHQAEVDEVAKTDQAWALVLYHGLYLAAFAAAAIVVLTACGRTLLQRNQPASARFSVGCVFLGALGTALFVVSSMTDLTGRALLGGPDVRKYLLIGIVSIFLVGLATGVIRRITLSVHKTLALQMARDLVIPLWRTTTTLHPDVRLPEEEQRDFNELMTLSRLTIETHDALRLIREDDDPALRSVHEESPDDPQLSARLVRHLSGERSVPPLGWLTIALNRMCTLELRDDEELNSSVRSLYEIRLAMSRP</sequence>
<protein>
    <recommendedName>
        <fullName evidence="4">Histidine kinase N-terminal 7TM region domain-containing protein</fullName>
    </recommendedName>
</protein>
<dbReference type="RefSeq" id="WP_239201731.1">
    <property type="nucleotide sequence ID" value="NZ_CP097218.1"/>
</dbReference>